<gene>
    <name evidence="12" type="primary">Mfe2</name>
    <name evidence="12" type="ORF">Bhyg_05464</name>
</gene>
<dbReference type="AlphaFoldDB" id="A0A9Q0MYY2"/>
<dbReference type="PRINTS" id="PR00080">
    <property type="entry name" value="SDRFAMILY"/>
</dbReference>
<dbReference type="SUPFAM" id="SSF55718">
    <property type="entry name" value="SCP-like"/>
    <property type="match status" value="1"/>
</dbReference>
<dbReference type="InterPro" id="IPR029069">
    <property type="entry name" value="HotDog_dom_sf"/>
</dbReference>
<proteinExistence type="inferred from homology"/>
<dbReference type="Pfam" id="PF01575">
    <property type="entry name" value="MaoC_dehydratas"/>
    <property type="match status" value="1"/>
</dbReference>
<dbReference type="GO" id="GO:0006631">
    <property type="term" value="P:fatty acid metabolic process"/>
    <property type="evidence" value="ECO:0007669"/>
    <property type="project" value="UniProtKB-KW"/>
</dbReference>
<dbReference type="Pfam" id="PF00106">
    <property type="entry name" value="adh_short"/>
    <property type="match status" value="1"/>
</dbReference>
<comment type="similarity">
    <text evidence="3">Belongs to the short-chain dehydrogenases/reductases (SDR) family.</text>
</comment>
<dbReference type="Pfam" id="PF22622">
    <property type="entry name" value="MFE-2_hydrat-2_N"/>
    <property type="match status" value="1"/>
</dbReference>
<sequence>MCALRFDGRVAIVTGAGAGLGREYALLFAERGAKVVVNDLGGSFIGEGKSQQAADVVVAEIVAKGGAAVADYNSVTEGEKIIQTALDNFGRVDILVNNAGILRDRSYARISEQDWNLVHDVHLKGSHKTTQAAWPIFRKQKYGRVIMTSSTSGIIGNFGQANYSAAKMGLIGLSNTLAIEGAKDNIHCNVIIPTAASRMTKDILPDFIYNELRPKLIAPVVVYLCHESNTSNGDIIASAAGWAGKVHLVQGQGAVIRASLNEEPTLENVQREWHKITDMSKAKNLRISDTTKIIMEKLEYLGWDQNNNRKVVSDNFSFGSKDLILYALGIGATVAEPSDLKFLYENHADFSPFPTFFVMPGLLLSMSSSLVADAIKHTTFDLSQILHGEQYLEIVDALPLDGILTTKSSVIDVQDKKSGALVVTQSDSYDASGRLIVRSQSSTFVIRAGNFGGKSKPADEVILAVPPPNRKPDSSVQYKSSVDQAALYRLSGDFNPLHIDPDFAKLGGQPVPILHGLCTLGFSARAVLQTFAGNDSSLFKAIKVRFTKPVIPGQTLKIDMWQNGQRIHFKTSVVETGIDVITGAYVDLKMVVEKNLTSSGLQSDAIFVAIKDRVAAEPAKAKSINAIFSYKITSNGQVAKEWTLDLKTAEVYEGAPKSKADTTLTVADQDMVDIALGKLNPQVAFMKGKLKITGNIMLTQKLVPLLKTEAKL</sequence>
<dbReference type="GO" id="GO:0016853">
    <property type="term" value="F:isomerase activity"/>
    <property type="evidence" value="ECO:0007669"/>
    <property type="project" value="UniProtKB-KW"/>
</dbReference>
<keyword evidence="13" id="KW-1185">Reference proteome</keyword>
<keyword evidence="4" id="KW-0276">Fatty acid metabolism</keyword>
<dbReference type="SMART" id="SM00822">
    <property type="entry name" value="PKS_KR"/>
    <property type="match status" value="1"/>
</dbReference>
<feature type="domain" description="Ketoreductase" evidence="11">
    <location>
        <begin position="9"/>
        <end position="183"/>
    </location>
</feature>
<dbReference type="InterPro" id="IPR002539">
    <property type="entry name" value="MaoC-like_dom"/>
</dbReference>
<organism evidence="12 13">
    <name type="scientific">Pseudolycoriella hygida</name>
    <dbReference type="NCBI Taxonomy" id="35572"/>
    <lineage>
        <taxon>Eukaryota</taxon>
        <taxon>Metazoa</taxon>
        <taxon>Ecdysozoa</taxon>
        <taxon>Arthropoda</taxon>
        <taxon>Hexapoda</taxon>
        <taxon>Insecta</taxon>
        <taxon>Pterygota</taxon>
        <taxon>Neoptera</taxon>
        <taxon>Endopterygota</taxon>
        <taxon>Diptera</taxon>
        <taxon>Nematocera</taxon>
        <taxon>Sciaroidea</taxon>
        <taxon>Sciaridae</taxon>
        <taxon>Pseudolycoriella</taxon>
    </lineage>
</organism>
<dbReference type="InterPro" id="IPR051687">
    <property type="entry name" value="Peroxisomal_Beta-Oxidation"/>
</dbReference>
<dbReference type="FunFam" id="3.40.50.720:FF:000185">
    <property type="entry name" value="peroxisomal multifunctional enzyme type 2"/>
    <property type="match status" value="1"/>
</dbReference>
<keyword evidence="5" id="KW-0560">Oxidoreductase</keyword>
<accession>A0A9Q0MYY2</accession>
<comment type="pathway">
    <text evidence="2">Lipid metabolism; fatty acid beta-oxidation.</text>
</comment>
<dbReference type="Proteomes" id="UP001151699">
    <property type="component" value="Chromosome B"/>
</dbReference>
<dbReference type="InterPro" id="IPR036291">
    <property type="entry name" value="NAD(P)-bd_dom_sf"/>
</dbReference>
<dbReference type="InterPro" id="IPR036527">
    <property type="entry name" value="SCP2_sterol-bd_dom_sf"/>
</dbReference>
<dbReference type="InterPro" id="IPR057326">
    <property type="entry name" value="KR_dom"/>
</dbReference>
<dbReference type="PANTHER" id="PTHR45024:SF2">
    <property type="entry name" value="SCP2 DOMAIN-CONTAINING PROTEIN"/>
    <property type="match status" value="1"/>
</dbReference>
<evidence type="ECO:0000259" key="11">
    <source>
        <dbReference type="SMART" id="SM00822"/>
    </source>
</evidence>
<evidence type="ECO:0000256" key="5">
    <source>
        <dbReference type="ARBA" id="ARBA00023002"/>
    </source>
</evidence>
<dbReference type="CDD" id="cd05353">
    <property type="entry name" value="hydroxyacyl-CoA-like_DH_SDR_c-like"/>
    <property type="match status" value="1"/>
</dbReference>
<dbReference type="InterPro" id="IPR003033">
    <property type="entry name" value="SCP2_sterol-bd_dom"/>
</dbReference>
<evidence type="ECO:0000256" key="1">
    <source>
        <dbReference type="ARBA" id="ARBA00004275"/>
    </source>
</evidence>
<dbReference type="Gene3D" id="3.30.1050.10">
    <property type="entry name" value="SCP2 sterol-binding domain"/>
    <property type="match status" value="1"/>
</dbReference>
<evidence type="ECO:0000256" key="9">
    <source>
        <dbReference type="ARBA" id="ARBA00023239"/>
    </source>
</evidence>
<evidence type="ECO:0000256" key="3">
    <source>
        <dbReference type="ARBA" id="ARBA00006484"/>
    </source>
</evidence>
<dbReference type="FunFam" id="3.10.129.10:FF:000013">
    <property type="entry name" value="Peroxisomal multifunctional enzyme type 2"/>
    <property type="match status" value="1"/>
</dbReference>
<comment type="subcellular location">
    <subcellularLocation>
        <location evidence="1">Peroxisome</location>
    </subcellularLocation>
</comment>
<reference evidence="12" key="1">
    <citation type="submission" date="2022-07" db="EMBL/GenBank/DDBJ databases">
        <authorList>
            <person name="Trinca V."/>
            <person name="Uliana J.V.C."/>
            <person name="Torres T.T."/>
            <person name="Ward R.J."/>
            <person name="Monesi N."/>
        </authorList>
    </citation>
    <scope>NUCLEOTIDE SEQUENCE</scope>
    <source>
        <strain evidence="12">HSMRA1968</strain>
        <tissue evidence="12">Whole embryos</tissue>
    </source>
</reference>
<dbReference type="PRINTS" id="PR00081">
    <property type="entry name" value="GDHRDH"/>
</dbReference>
<dbReference type="CDD" id="cd03448">
    <property type="entry name" value="HDE_HSD"/>
    <property type="match status" value="1"/>
</dbReference>
<dbReference type="Gene3D" id="1.10.287.4290">
    <property type="match status" value="1"/>
</dbReference>
<evidence type="ECO:0000256" key="7">
    <source>
        <dbReference type="ARBA" id="ARBA00023140"/>
    </source>
</evidence>
<dbReference type="Gene3D" id="3.10.129.10">
    <property type="entry name" value="Hotdog Thioesterase"/>
    <property type="match status" value="1"/>
</dbReference>
<evidence type="ECO:0000256" key="8">
    <source>
        <dbReference type="ARBA" id="ARBA00023235"/>
    </source>
</evidence>
<dbReference type="Gene3D" id="3.40.50.720">
    <property type="entry name" value="NAD(P)-binding Rossmann-like Domain"/>
    <property type="match status" value="1"/>
</dbReference>
<dbReference type="InterPro" id="IPR054357">
    <property type="entry name" value="MFE-2_N"/>
</dbReference>
<evidence type="ECO:0000256" key="4">
    <source>
        <dbReference type="ARBA" id="ARBA00022832"/>
    </source>
</evidence>
<evidence type="ECO:0000313" key="13">
    <source>
        <dbReference type="Proteomes" id="UP001151699"/>
    </source>
</evidence>
<keyword evidence="8" id="KW-0413">Isomerase</keyword>
<dbReference type="GO" id="GO:0016491">
    <property type="term" value="F:oxidoreductase activity"/>
    <property type="evidence" value="ECO:0007669"/>
    <property type="project" value="UniProtKB-KW"/>
</dbReference>
<evidence type="ECO:0000256" key="6">
    <source>
        <dbReference type="ARBA" id="ARBA00023098"/>
    </source>
</evidence>
<dbReference type="PANTHER" id="PTHR45024">
    <property type="entry name" value="DEHYDROGENASES, SHORT CHAIN"/>
    <property type="match status" value="1"/>
</dbReference>
<keyword evidence="6" id="KW-0443">Lipid metabolism</keyword>
<feature type="non-terminal residue" evidence="12">
    <location>
        <position position="1"/>
    </location>
</feature>
<protein>
    <recommendedName>
        <fullName evidence="10">Peroxisomal multifunctional enzyme type 2</fullName>
    </recommendedName>
</protein>
<evidence type="ECO:0000256" key="2">
    <source>
        <dbReference type="ARBA" id="ARBA00005005"/>
    </source>
</evidence>
<dbReference type="InterPro" id="IPR002347">
    <property type="entry name" value="SDR_fam"/>
</dbReference>
<dbReference type="InterPro" id="IPR020904">
    <property type="entry name" value="Sc_DH/Rdtase_CS"/>
</dbReference>
<keyword evidence="7" id="KW-0576">Peroxisome</keyword>
<dbReference type="OrthoDB" id="3592703at2759"/>
<dbReference type="SUPFAM" id="SSF54637">
    <property type="entry name" value="Thioesterase/thiol ester dehydrase-isomerase"/>
    <property type="match status" value="2"/>
</dbReference>
<keyword evidence="9" id="KW-0456">Lyase</keyword>
<evidence type="ECO:0000313" key="12">
    <source>
        <dbReference type="EMBL" id="KAJ6640535.1"/>
    </source>
</evidence>
<dbReference type="EMBL" id="WJQU01000002">
    <property type="protein sequence ID" value="KAJ6640535.1"/>
    <property type="molecule type" value="Genomic_DNA"/>
</dbReference>
<dbReference type="GO" id="GO:0018812">
    <property type="term" value="F:3-hydroxyacyl-CoA dehydratase activity"/>
    <property type="evidence" value="ECO:0007669"/>
    <property type="project" value="UniProtKB-ARBA"/>
</dbReference>
<dbReference type="PROSITE" id="PS00061">
    <property type="entry name" value="ADH_SHORT"/>
    <property type="match status" value="1"/>
</dbReference>
<dbReference type="Pfam" id="PF02036">
    <property type="entry name" value="SCP2"/>
    <property type="match status" value="1"/>
</dbReference>
<evidence type="ECO:0000256" key="10">
    <source>
        <dbReference type="ARBA" id="ARBA00073497"/>
    </source>
</evidence>
<comment type="caution">
    <text evidence="12">The sequence shown here is derived from an EMBL/GenBank/DDBJ whole genome shotgun (WGS) entry which is preliminary data.</text>
</comment>
<dbReference type="SUPFAM" id="SSF51735">
    <property type="entry name" value="NAD(P)-binding Rossmann-fold domains"/>
    <property type="match status" value="1"/>
</dbReference>
<name>A0A9Q0MYY2_9DIPT</name>
<dbReference type="GO" id="GO:0005777">
    <property type="term" value="C:peroxisome"/>
    <property type="evidence" value="ECO:0007669"/>
    <property type="project" value="UniProtKB-SubCell"/>
</dbReference>